<evidence type="ECO:0000256" key="1">
    <source>
        <dbReference type="SAM" id="MobiDB-lite"/>
    </source>
</evidence>
<dbReference type="Pfam" id="PF12705">
    <property type="entry name" value="PDDEXK_1"/>
    <property type="match status" value="1"/>
</dbReference>
<protein>
    <submittedName>
        <fullName evidence="3">Unannotated protein</fullName>
    </submittedName>
</protein>
<evidence type="ECO:0000313" key="3">
    <source>
        <dbReference type="EMBL" id="CAB5102102.1"/>
    </source>
</evidence>
<feature type="region of interest" description="Disordered" evidence="1">
    <location>
        <begin position="1"/>
        <end position="21"/>
    </location>
</feature>
<reference evidence="3" key="1">
    <citation type="submission" date="2020-05" db="EMBL/GenBank/DDBJ databases">
        <authorList>
            <person name="Chiriac C."/>
            <person name="Salcher M."/>
            <person name="Ghai R."/>
            <person name="Kavagutti S V."/>
        </authorList>
    </citation>
    <scope>NUCLEOTIDE SEQUENCE</scope>
</reference>
<sequence length="279" mass="31813">MPDGINPLKENPRTASWPSPNHNIERLRKVADLTNQSSIMKIEEQLSTTNNDEQKSILFDMQAIINEIKGKEKYLKVVLPTRLSVSTLLYLAKEPQELALRIRRPMPNHIDKYARRGTEFHLWLENHFNHPSLISMDELFNQSLQAVDLQSDAPLEKLQSSWLASEWAAKTPADIEFGFETMIDGILIRGRIDAVYKLGNDKYEVVDWKTGKVKSGDDLETAAIQLAMYRLAYSKLKSVPIENISAAFHYVADNQTVRPADIMNQEQLKALISKVPIEI</sequence>
<dbReference type="InterPro" id="IPR038726">
    <property type="entry name" value="PDDEXK_AddAB-type"/>
</dbReference>
<dbReference type="Gene3D" id="3.90.320.10">
    <property type="match status" value="1"/>
</dbReference>
<feature type="domain" description="PD-(D/E)XK endonuclease-like" evidence="2">
    <location>
        <begin position="100"/>
        <end position="261"/>
    </location>
</feature>
<dbReference type="EMBL" id="CAFBRU010000001">
    <property type="protein sequence ID" value="CAB5102102.1"/>
    <property type="molecule type" value="Genomic_DNA"/>
</dbReference>
<name>A0A6J7VPD7_9ZZZZ</name>
<dbReference type="SUPFAM" id="SSF52980">
    <property type="entry name" value="Restriction endonuclease-like"/>
    <property type="match status" value="1"/>
</dbReference>
<dbReference type="InterPro" id="IPR011335">
    <property type="entry name" value="Restrct_endonuc-II-like"/>
</dbReference>
<gene>
    <name evidence="3" type="ORF">UFOPK4420_00001</name>
</gene>
<dbReference type="InterPro" id="IPR011604">
    <property type="entry name" value="PDDEXK-like_dom_sf"/>
</dbReference>
<dbReference type="AlphaFoldDB" id="A0A6J7VPD7"/>
<proteinExistence type="predicted"/>
<organism evidence="3">
    <name type="scientific">freshwater metagenome</name>
    <dbReference type="NCBI Taxonomy" id="449393"/>
    <lineage>
        <taxon>unclassified sequences</taxon>
        <taxon>metagenomes</taxon>
        <taxon>ecological metagenomes</taxon>
    </lineage>
</organism>
<evidence type="ECO:0000259" key="2">
    <source>
        <dbReference type="Pfam" id="PF12705"/>
    </source>
</evidence>
<accession>A0A6J7VPD7</accession>